<feature type="compositionally biased region" description="Basic and acidic residues" evidence="2">
    <location>
        <begin position="42"/>
        <end position="53"/>
    </location>
</feature>
<dbReference type="Proteomes" id="UP000000702">
    <property type="component" value="Unassembled WGS sequence"/>
</dbReference>
<evidence type="ECO:0000256" key="2">
    <source>
        <dbReference type="SAM" id="MobiDB-lite"/>
    </source>
</evidence>
<keyword evidence="4" id="KW-1185">Reference proteome</keyword>
<comment type="caution">
    <text evidence="3">The sequence shown here is derived from an EMBL/GenBank/DDBJ whole genome shotgun (WGS) entry which is preliminary data.</text>
</comment>
<gene>
    <name evidence="3" type="ORF">TCIL3000_0_00940</name>
</gene>
<dbReference type="SUPFAM" id="SSF57997">
    <property type="entry name" value="Tropomyosin"/>
    <property type="match status" value="1"/>
</dbReference>
<evidence type="ECO:0000256" key="1">
    <source>
        <dbReference type="SAM" id="Coils"/>
    </source>
</evidence>
<reference evidence="4" key="1">
    <citation type="submission" date="2011-07" db="EMBL/GenBank/DDBJ databases">
        <title>Divergent evolution of antigenic variation in African trypanosomes.</title>
        <authorList>
            <person name="Jackson A.P."/>
            <person name="Berry A."/>
            <person name="Allison H.C."/>
            <person name="Burton P."/>
            <person name="Anderson J."/>
            <person name="Aslett M."/>
            <person name="Brown R."/>
            <person name="Corton N."/>
            <person name="Harris D."/>
            <person name="Hauser H."/>
            <person name="Gamble J."/>
            <person name="Gilderthorp R."/>
            <person name="McQuillan J."/>
            <person name="Quail M.A."/>
            <person name="Sanders M."/>
            <person name="Van Tonder A."/>
            <person name="Ginger M.L."/>
            <person name="Donelson J.E."/>
            <person name="Field M.C."/>
            <person name="Barry J.D."/>
            <person name="Berriman M."/>
            <person name="Hertz-Fowler C."/>
        </authorList>
    </citation>
    <scope>NUCLEOTIDE SEQUENCE [LARGE SCALE GENOMIC DNA]</scope>
    <source>
        <strain evidence="4">IL3000</strain>
    </source>
</reference>
<accession>F9WEX4</accession>
<feature type="region of interest" description="Disordered" evidence="2">
    <location>
        <begin position="35"/>
        <end position="54"/>
    </location>
</feature>
<feature type="coiled-coil region" evidence="1">
    <location>
        <begin position="327"/>
        <end position="361"/>
    </location>
</feature>
<name>F9WEX4_TRYCI</name>
<evidence type="ECO:0000313" key="4">
    <source>
        <dbReference type="Proteomes" id="UP000000702"/>
    </source>
</evidence>
<keyword evidence="1" id="KW-0175">Coiled coil</keyword>
<feature type="coiled-coil region" evidence="1">
    <location>
        <begin position="455"/>
        <end position="514"/>
    </location>
</feature>
<dbReference type="VEuPathDB" id="TriTrypDB:TcIL3000_0_00940"/>
<proteinExistence type="predicted"/>
<feature type="region of interest" description="Disordered" evidence="2">
    <location>
        <begin position="238"/>
        <end position="261"/>
    </location>
</feature>
<dbReference type="EMBL" id="CAEQ01002073">
    <property type="protein sequence ID" value="CCD15840.1"/>
    <property type="molecule type" value="Genomic_DNA"/>
</dbReference>
<reference evidence="3 4" key="2">
    <citation type="journal article" date="2012" name="Proc. Natl. Acad. Sci. U.S.A.">
        <title>Antigenic diversity is generated by distinct evolutionary mechanisms in African trypanosome species.</title>
        <authorList>
            <person name="Jackson A.P."/>
            <person name="Berry A."/>
            <person name="Aslett M."/>
            <person name="Allison H.C."/>
            <person name="Burton P."/>
            <person name="Vavrova-Anderson J."/>
            <person name="Brown R."/>
            <person name="Browne H."/>
            <person name="Corton N."/>
            <person name="Hauser H."/>
            <person name="Gamble J."/>
            <person name="Gilderthorp R."/>
            <person name="Marcello L."/>
            <person name="McQuillan J."/>
            <person name="Otto T.D."/>
            <person name="Quail M.A."/>
            <person name="Sanders M.J."/>
            <person name="van Tonder A."/>
            <person name="Ginger M.L."/>
            <person name="Field M.C."/>
            <person name="Barry J.D."/>
            <person name="Hertz-Fowler C."/>
            <person name="Berriman M."/>
        </authorList>
    </citation>
    <scope>NUCLEOTIDE SEQUENCE [LARGE SCALE GENOMIC DNA]</scope>
    <source>
        <strain evidence="3 4">IL3000</strain>
    </source>
</reference>
<dbReference type="Gene3D" id="1.20.120.330">
    <property type="entry name" value="Nucleotidyltransferases domain 2"/>
    <property type="match status" value="1"/>
</dbReference>
<evidence type="ECO:0000313" key="3">
    <source>
        <dbReference type="EMBL" id="CCD15840.1"/>
    </source>
</evidence>
<organism evidence="3 4">
    <name type="scientific">Trypanosoma congolense (strain IL3000)</name>
    <dbReference type="NCBI Taxonomy" id="1068625"/>
    <lineage>
        <taxon>Eukaryota</taxon>
        <taxon>Discoba</taxon>
        <taxon>Euglenozoa</taxon>
        <taxon>Kinetoplastea</taxon>
        <taxon>Metakinetoplastina</taxon>
        <taxon>Trypanosomatida</taxon>
        <taxon>Trypanosomatidae</taxon>
        <taxon>Trypanosoma</taxon>
        <taxon>Nannomonas</taxon>
    </lineage>
</organism>
<protein>
    <submittedName>
        <fullName evidence="3">WGS project CAEQ00000000 data, annotated contig 32</fullName>
    </submittedName>
</protein>
<feature type="coiled-coil region" evidence="1">
    <location>
        <begin position="591"/>
        <end position="761"/>
    </location>
</feature>
<sequence length="813" mass="94799">MGESDRTNEERMHQLFKEEVQKWVGQVVEGLGIFAQGDPQAEGERDDNRDDFSKSVPKILNICESMRNLLQPGEEEVETEEQEALVGRTRKCLEEIRRLLGVFSRLAEEEYGNRGEEVSPAEPEIIKEVEARLEKGGEDQAARVLRENWRRLIEASGGDGEGVPTGGHEWESWSRRFEEAEEKLEQARKKEQDAKEEREKVLASLLWRNEQWEQAIKEFGRGEEEQVAQKDVEALQGELDKADKRVTDAQEHRKASETELETARRELENWNLEFERMTQAPGATRTLRAWVLAVSESDMAERELAKARRKQTGCERRLFLTEGSYHLAAATQGVDAAERELEEALEEWNTCEKELKEAEEELRRCCIVADDPPSAQKALERCKEGMEKARLVALEREWKRLEECEKTEQREREPLEKALGAWAKLRLKRAKDEWDRVIQKLKEFTSGGVPARDAVWALKSRVEKCQEELKAAKDMCPTEGPVERVLTLEGLEELVKSELELEDCKEKLERTLHDWNEWRREPWEARRRLGFVVQEWATALPKAEAAGAGWERVRDATHRAARLVEAGNQALSRARRRKEACQAVVKTGEEFGKYQENLNQWRQESARWEAEELRCAEELAQIKSELQPLFSAQEQLQRAKEVLAGANKECEEPREKVRECKDELEEAKKEWEEAKQKADEAKVKLKEAEKKCEEAKEKLEGANKKFEEEDKKWERANKVWEEANEEWKKAHRKVWEAQKECEEASKKFEEVRREWEKAEKARGELGVAKKKWEGAHKECEEASEKCGRRANSYVSVKKRRVRHRKPCRRHQMR</sequence>
<dbReference type="AlphaFoldDB" id="F9WEX4"/>